<sequence>MNTLDLAFYAISVITFLSALGVVVIRDIVRAATALISALASVAALFVLLGSLFLSMVQLLVYAGAVTVIILFGVMFTRREELPSRIRQLTKSENLLYLVMCVLLFLLILSSTTTLGSLQTTLTQVGISQIAASLYVELRGAMYALAGLIAASAIGSIYLVKKDKKRGGGS</sequence>
<dbReference type="Gene3D" id="1.20.120.1200">
    <property type="entry name" value="NADH-ubiquinone/plastoquinone oxidoreductase chain 6, subunit NuoJ"/>
    <property type="match status" value="1"/>
</dbReference>
<name>A0A2R6ACQ3_9ARCH</name>
<comment type="caution">
    <text evidence="2">The sequence shown here is derived from an EMBL/GenBank/DDBJ whole genome shotgun (WGS) entry which is preliminary data.</text>
</comment>
<proteinExistence type="predicted"/>
<dbReference type="GO" id="GO:0008137">
    <property type="term" value="F:NADH dehydrogenase (ubiquinone) activity"/>
    <property type="evidence" value="ECO:0007669"/>
    <property type="project" value="InterPro"/>
</dbReference>
<feature type="transmembrane region" description="Helical" evidence="1">
    <location>
        <begin position="6"/>
        <end position="25"/>
    </location>
</feature>
<dbReference type="AlphaFoldDB" id="A0A2R6ACQ3"/>
<organism evidence="2 3">
    <name type="scientific">Candidatus Marsarchaeota G1 archaeon OSP_D</name>
    <dbReference type="NCBI Taxonomy" id="1978155"/>
    <lineage>
        <taxon>Archaea</taxon>
        <taxon>Candidatus Marsarchaeota</taxon>
        <taxon>Candidatus Marsarchaeota group 1</taxon>
    </lineage>
</organism>
<evidence type="ECO:0000313" key="2">
    <source>
        <dbReference type="EMBL" id="PSN84184.1"/>
    </source>
</evidence>
<evidence type="ECO:0000256" key="1">
    <source>
        <dbReference type="SAM" id="Phobius"/>
    </source>
</evidence>
<dbReference type="EMBL" id="NEXC01000006">
    <property type="protein sequence ID" value="PSN84184.1"/>
    <property type="molecule type" value="Genomic_DNA"/>
</dbReference>
<dbReference type="InterPro" id="IPR042106">
    <property type="entry name" value="Nuo/plastoQ_OxRdtase_6_NuoJ"/>
</dbReference>
<dbReference type="PANTHER" id="PTHR33269">
    <property type="entry name" value="NADH-UBIQUINONE OXIDOREDUCTASE CHAIN 6"/>
    <property type="match status" value="1"/>
</dbReference>
<dbReference type="Proteomes" id="UP000240880">
    <property type="component" value="Unassembled WGS sequence"/>
</dbReference>
<feature type="transmembrane region" description="Helical" evidence="1">
    <location>
        <begin position="32"/>
        <end position="53"/>
    </location>
</feature>
<protein>
    <recommendedName>
        <fullName evidence="4">NADH-quinone oxidoreductase subunit J</fullName>
    </recommendedName>
</protein>
<feature type="transmembrane region" description="Helical" evidence="1">
    <location>
        <begin position="96"/>
        <end position="120"/>
    </location>
</feature>
<feature type="transmembrane region" description="Helical" evidence="1">
    <location>
        <begin position="140"/>
        <end position="160"/>
    </location>
</feature>
<gene>
    <name evidence="2" type="ORF">B9Q01_01775</name>
</gene>
<feature type="transmembrane region" description="Helical" evidence="1">
    <location>
        <begin position="59"/>
        <end position="76"/>
    </location>
</feature>
<dbReference type="PANTHER" id="PTHR33269:SF17">
    <property type="entry name" value="NADH-UBIQUINONE OXIDOREDUCTASE CHAIN 6"/>
    <property type="match status" value="1"/>
</dbReference>
<keyword evidence="1" id="KW-1133">Transmembrane helix</keyword>
<keyword evidence="1" id="KW-0812">Transmembrane</keyword>
<evidence type="ECO:0000313" key="3">
    <source>
        <dbReference type="Proteomes" id="UP000240880"/>
    </source>
</evidence>
<keyword evidence="1" id="KW-0472">Membrane</keyword>
<dbReference type="InterPro" id="IPR001457">
    <property type="entry name" value="NADH_UbQ/plastoQ_OxRdtase_su6"/>
</dbReference>
<evidence type="ECO:0008006" key="4">
    <source>
        <dbReference type="Google" id="ProtNLM"/>
    </source>
</evidence>
<dbReference type="Pfam" id="PF00499">
    <property type="entry name" value="Oxidored_q3"/>
    <property type="match status" value="1"/>
</dbReference>
<reference evidence="2 3" key="1">
    <citation type="submission" date="2017-04" db="EMBL/GenBank/DDBJ databases">
        <title>Novel microbial lineages endemic to geothermal iron-oxide mats fill important gaps in the evolutionary history of Archaea.</title>
        <authorList>
            <person name="Jay Z.J."/>
            <person name="Beam J.P."/>
            <person name="Dlakic M."/>
            <person name="Rusch D.B."/>
            <person name="Kozubal M.A."/>
            <person name="Inskeep W.P."/>
        </authorList>
    </citation>
    <scope>NUCLEOTIDE SEQUENCE [LARGE SCALE GENOMIC DNA]</scope>
    <source>
        <strain evidence="2">OSP_D</strain>
    </source>
</reference>
<accession>A0A2R6ACQ3</accession>